<comment type="caution">
    <text evidence="9">The sequence shown here is derived from an EMBL/GenBank/DDBJ whole genome shotgun (WGS) entry which is preliminary data.</text>
</comment>
<dbReference type="InterPro" id="IPR050226">
    <property type="entry name" value="NagZ_Beta-hexosaminidase"/>
</dbReference>
<dbReference type="GO" id="GO:0009254">
    <property type="term" value="P:peptidoglycan turnover"/>
    <property type="evidence" value="ECO:0007669"/>
    <property type="project" value="TreeGrafter"/>
</dbReference>
<dbReference type="GO" id="GO:0004553">
    <property type="term" value="F:hydrolase activity, hydrolyzing O-glycosyl compounds"/>
    <property type="evidence" value="ECO:0007669"/>
    <property type="project" value="InterPro"/>
</dbReference>
<dbReference type="OrthoDB" id="416222at2759"/>
<feature type="region of interest" description="Disordered" evidence="6">
    <location>
        <begin position="103"/>
        <end position="137"/>
    </location>
</feature>
<dbReference type="Pfam" id="PF00933">
    <property type="entry name" value="Glyco_hydro_3"/>
    <property type="match status" value="1"/>
</dbReference>
<evidence type="ECO:0000256" key="3">
    <source>
        <dbReference type="ARBA" id="ARBA00023180"/>
    </source>
</evidence>
<feature type="signal peptide" evidence="7">
    <location>
        <begin position="1"/>
        <end position="22"/>
    </location>
</feature>
<comment type="similarity">
    <text evidence="1">Belongs to the glycosyl hydrolase 3 family.</text>
</comment>
<feature type="chain" id="PRO_5040823256" evidence="7">
    <location>
        <begin position="23"/>
        <end position="360"/>
    </location>
</feature>
<proteinExistence type="inferred from homology"/>
<evidence type="ECO:0000256" key="4">
    <source>
        <dbReference type="ARBA" id="ARBA00023277"/>
    </source>
</evidence>
<evidence type="ECO:0000256" key="7">
    <source>
        <dbReference type="SAM" id="SignalP"/>
    </source>
</evidence>
<evidence type="ECO:0000256" key="5">
    <source>
        <dbReference type="ARBA" id="ARBA00023295"/>
    </source>
</evidence>
<dbReference type="EMBL" id="JAPQKO010000001">
    <property type="protein sequence ID" value="KAJ5183823.1"/>
    <property type="molecule type" value="Genomic_DNA"/>
</dbReference>
<sequence length="360" mass="38342">MRWAAFSHFFLPFLHILHIASAATPEDLSVEVGHHVVFSYPGPQPPPHLFDLIKQGKVGGIILFGENVADNLSSVVDEFQKTYKQSPANAGAPLLIMTDQEGGKIRRLPTGPKTTAKQVGQSKDPKEAAGQSGKDAASGLQKYKVNSNLAPVLGVYREAGDFLDHYGRSYGNSSALVGTCASSFIRSQQAAGVIAAAKHFPGLGAAPTDANTDEEPVTIHLPLRELRSIDEAPYVKAIAAGTDMVMNSWALYPSLDKKYPSGLSKAWVQDELRERLGFKGVTITDAIEAGALKAFGDHPTRAVLASKAGMDIILASARDVSQGEAIVDALVDAVKNGTLPRKTFSEASGRILAVRKKLSS</sequence>
<dbReference type="InterPro" id="IPR017853">
    <property type="entry name" value="GH"/>
</dbReference>
<dbReference type="SUPFAM" id="SSF51445">
    <property type="entry name" value="(Trans)glycosidases"/>
    <property type="match status" value="1"/>
</dbReference>
<name>A0A9W9IRI5_9EURO</name>
<accession>A0A9W9IRI5</accession>
<evidence type="ECO:0000313" key="9">
    <source>
        <dbReference type="EMBL" id="KAJ5183823.1"/>
    </source>
</evidence>
<protein>
    <submittedName>
        <fullName evidence="9">Secreted glycosyl hydrolase</fullName>
    </submittedName>
</protein>
<keyword evidence="7" id="KW-0732">Signal</keyword>
<evidence type="ECO:0000256" key="1">
    <source>
        <dbReference type="ARBA" id="ARBA00005336"/>
    </source>
</evidence>
<evidence type="ECO:0000313" key="10">
    <source>
        <dbReference type="Proteomes" id="UP001146351"/>
    </source>
</evidence>
<keyword evidence="10" id="KW-1185">Reference proteome</keyword>
<evidence type="ECO:0000259" key="8">
    <source>
        <dbReference type="Pfam" id="PF00933"/>
    </source>
</evidence>
<dbReference type="PANTHER" id="PTHR30480">
    <property type="entry name" value="BETA-HEXOSAMINIDASE-RELATED"/>
    <property type="match status" value="1"/>
</dbReference>
<keyword evidence="2 9" id="KW-0378">Hydrolase</keyword>
<dbReference type="GO" id="GO:0005975">
    <property type="term" value="P:carbohydrate metabolic process"/>
    <property type="evidence" value="ECO:0007669"/>
    <property type="project" value="InterPro"/>
</dbReference>
<reference evidence="9" key="2">
    <citation type="journal article" date="2023" name="IMA Fungus">
        <title>Comparative genomic study of the Penicillium genus elucidates a diverse pangenome and 15 lateral gene transfer events.</title>
        <authorList>
            <person name="Petersen C."/>
            <person name="Sorensen T."/>
            <person name="Nielsen M.R."/>
            <person name="Sondergaard T.E."/>
            <person name="Sorensen J.L."/>
            <person name="Fitzpatrick D.A."/>
            <person name="Frisvad J.C."/>
            <person name="Nielsen K.L."/>
        </authorList>
    </citation>
    <scope>NUCLEOTIDE SEQUENCE</scope>
    <source>
        <strain evidence="9">IBT 21917</strain>
    </source>
</reference>
<keyword evidence="5" id="KW-0326">Glycosidase</keyword>
<keyword evidence="4" id="KW-0119">Carbohydrate metabolism</keyword>
<dbReference type="PANTHER" id="PTHR30480:SF14">
    <property type="entry name" value="HYDROLASE, PUTATIVE (AFU_ORTHOLOGUE AFUA_4G13770)-RELATED"/>
    <property type="match status" value="1"/>
</dbReference>
<gene>
    <name evidence="9" type="ORF">N7492_001439</name>
</gene>
<dbReference type="AlphaFoldDB" id="A0A9W9IRI5"/>
<keyword evidence="3" id="KW-0325">Glycoprotein</keyword>
<dbReference type="InterPro" id="IPR001764">
    <property type="entry name" value="Glyco_hydro_3_N"/>
</dbReference>
<reference evidence="9" key="1">
    <citation type="submission" date="2022-11" db="EMBL/GenBank/DDBJ databases">
        <authorList>
            <person name="Petersen C."/>
        </authorList>
    </citation>
    <scope>NUCLEOTIDE SEQUENCE</scope>
    <source>
        <strain evidence="9">IBT 21917</strain>
    </source>
</reference>
<dbReference type="Proteomes" id="UP001146351">
    <property type="component" value="Unassembled WGS sequence"/>
</dbReference>
<dbReference type="InterPro" id="IPR036962">
    <property type="entry name" value="Glyco_hydro_3_N_sf"/>
</dbReference>
<organism evidence="9 10">
    <name type="scientific">Penicillium capsulatum</name>
    <dbReference type="NCBI Taxonomy" id="69766"/>
    <lineage>
        <taxon>Eukaryota</taxon>
        <taxon>Fungi</taxon>
        <taxon>Dikarya</taxon>
        <taxon>Ascomycota</taxon>
        <taxon>Pezizomycotina</taxon>
        <taxon>Eurotiomycetes</taxon>
        <taxon>Eurotiomycetidae</taxon>
        <taxon>Eurotiales</taxon>
        <taxon>Aspergillaceae</taxon>
        <taxon>Penicillium</taxon>
    </lineage>
</organism>
<feature type="domain" description="Glycoside hydrolase family 3 N-terminal" evidence="8">
    <location>
        <begin position="51"/>
        <end position="353"/>
    </location>
</feature>
<evidence type="ECO:0000256" key="2">
    <source>
        <dbReference type="ARBA" id="ARBA00022801"/>
    </source>
</evidence>
<feature type="compositionally biased region" description="Polar residues" evidence="6">
    <location>
        <begin position="112"/>
        <end position="121"/>
    </location>
</feature>
<evidence type="ECO:0000256" key="6">
    <source>
        <dbReference type="SAM" id="MobiDB-lite"/>
    </source>
</evidence>
<dbReference type="Gene3D" id="3.20.20.300">
    <property type="entry name" value="Glycoside hydrolase, family 3, N-terminal domain"/>
    <property type="match status" value="1"/>
</dbReference>